<feature type="region of interest" description="Disordered" evidence="1">
    <location>
        <begin position="11"/>
        <end position="40"/>
    </location>
</feature>
<proteinExistence type="predicted"/>
<reference evidence="3" key="2">
    <citation type="journal article" date="2016" name="Int. J. Syst. Evol. Microbiol.">
        <title>Complete genome sequence and cell structure of Limnochorda pilosa, a Gram-negative spore-former within the phylum Firmicutes.</title>
        <authorList>
            <person name="Watanabe M."/>
            <person name="Kojima H."/>
            <person name="Fukui M."/>
        </authorList>
    </citation>
    <scope>NUCLEOTIDE SEQUENCE [LARGE SCALE GENOMIC DNA]</scope>
    <source>
        <strain evidence="3">HC45</strain>
    </source>
</reference>
<gene>
    <name evidence="2" type="ORF">LIP_2135</name>
</gene>
<sequence>MTDCKCLRALSGGSGAKRPGPGLRGAGSLRSDPGPGDDILGKSVASSLLEPFDGQTGRHTLPDMAWSGISIVGLRRDAANASLGIFRFSTNIRSWCENCV</sequence>
<evidence type="ECO:0000313" key="2">
    <source>
        <dbReference type="EMBL" id="BAS27976.1"/>
    </source>
</evidence>
<name>A0A0K2SLH4_LIMPI</name>
<evidence type="ECO:0000256" key="1">
    <source>
        <dbReference type="SAM" id="MobiDB-lite"/>
    </source>
</evidence>
<protein>
    <submittedName>
        <fullName evidence="2">Uncharacterized protein</fullName>
    </submittedName>
</protein>
<accession>A0A0K2SLH4</accession>
<dbReference type="AlphaFoldDB" id="A0A0K2SLH4"/>
<dbReference type="EMBL" id="AP014924">
    <property type="protein sequence ID" value="BAS27976.1"/>
    <property type="molecule type" value="Genomic_DNA"/>
</dbReference>
<evidence type="ECO:0000313" key="3">
    <source>
        <dbReference type="Proteomes" id="UP000065807"/>
    </source>
</evidence>
<organism evidence="2 3">
    <name type="scientific">Limnochorda pilosa</name>
    <dbReference type="NCBI Taxonomy" id="1555112"/>
    <lineage>
        <taxon>Bacteria</taxon>
        <taxon>Bacillati</taxon>
        <taxon>Bacillota</taxon>
        <taxon>Limnochordia</taxon>
        <taxon>Limnochordales</taxon>
        <taxon>Limnochordaceae</taxon>
        <taxon>Limnochorda</taxon>
    </lineage>
</organism>
<reference evidence="3" key="1">
    <citation type="submission" date="2015-07" db="EMBL/GenBank/DDBJ databases">
        <title>Complete genome sequence and phylogenetic analysis of Limnochorda pilosa.</title>
        <authorList>
            <person name="Watanabe M."/>
            <person name="Kojima H."/>
            <person name="Fukui M."/>
        </authorList>
    </citation>
    <scope>NUCLEOTIDE SEQUENCE [LARGE SCALE GENOMIC DNA]</scope>
    <source>
        <strain evidence="3">HC45</strain>
    </source>
</reference>
<dbReference type="Proteomes" id="UP000065807">
    <property type="component" value="Chromosome"/>
</dbReference>
<dbReference type="KEGG" id="lpil:LIP_2135"/>
<keyword evidence="3" id="KW-1185">Reference proteome</keyword>
<dbReference type="STRING" id="1555112.LIP_2135"/>